<proteinExistence type="predicted"/>
<organism evidence="1 2">
    <name type="scientific">Cesiribacter andamanensis AMV16</name>
    <dbReference type="NCBI Taxonomy" id="1279009"/>
    <lineage>
        <taxon>Bacteria</taxon>
        <taxon>Pseudomonadati</taxon>
        <taxon>Bacteroidota</taxon>
        <taxon>Cytophagia</taxon>
        <taxon>Cytophagales</taxon>
        <taxon>Cesiribacteraceae</taxon>
        <taxon>Cesiribacter</taxon>
    </lineage>
</organism>
<keyword evidence="2" id="KW-1185">Reference proteome</keyword>
<reference evidence="1 2" key="1">
    <citation type="journal article" date="2013" name="Genome Announc.">
        <title>Draft Genome Sequence of Cesiribacter andamanensis Strain AMV16T, Isolated from a Soil Sample from a Mud Volcano in the Andaman Islands, India.</title>
        <authorList>
            <person name="Shivaji S."/>
            <person name="Ara S."/>
            <person name="Begum Z."/>
            <person name="Srinivas T.N."/>
            <person name="Singh A."/>
            <person name="Kumar Pinnaka A."/>
        </authorList>
    </citation>
    <scope>NUCLEOTIDE SEQUENCE [LARGE SCALE GENOMIC DNA]</scope>
    <source>
        <strain evidence="1 2">AMV16</strain>
    </source>
</reference>
<dbReference type="STRING" id="1279009.ADICEAN_00427"/>
<evidence type="ECO:0000313" key="2">
    <source>
        <dbReference type="Proteomes" id="UP000011910"/>
    </source>
</evidence>
<gene>
    <name evidence="1" type="ORF">ADICEAN_00427</name>
</gene>
<evidence type="ECO:0000313" key="1">
    <source>
        <dbReference type="EMBL" id="EMR04393.1"/>
    </source>
</evidence>
<protein>
    <submittedName>
        <fullName evidence="1">Uncharacterized protein</fullName>
    </submittedName>
</protein>
<dbReference type="EMBL" id="AODQ01000006">
    <property type="protein sequence ID" value="EMR04393.1"/>
    <property type="molecule type" value="Genomic_DNA"/>
</dbReference>
<sequence>MLINATLSPNEQYIELVNKLEIEYMKLPILVYGLAMLTLASCSVQGGDPPALEADEELELVRMVDDSGAEPPGMEPMVNTALEDERPLLRLPDTPQGYRAQAMLDALMADDDEQLQPFLEEHYDPDFLVQVPQNDHKALLRQLQQHIRHSQIGSVSSLQHEYRIELLDSDAEQNKVLDIYFQPAAPYKIAGVRLL</sequence>
<comment type="caution">
    <text evidence="1">The sequence shown here is derived from an EMBL/GenBank/DDBJ whole genome shotgun (WGS) entry which is preliminary data.</text>
</comment>
<dbReference type="Proteomes" id="UP000011910">
    <property type="component" value="Unassembled WGS sequence"/>
</dbReference>
<accession>M7N709</accession>
<name>M7N709_9BACT</name>
<dbReference type="AlphaFoldDB" id="M7N709"/>